<evidence type="ECO:0000256" key="1">
    <source>
        <dbReference type="SAM" id="Coils"/>
    </source>
</evidence>
<feature type="region of interest" description="Disordered" evidence="2">
    <location>
        <begin position="152"/>
        <end position="178"/>
    </location>
</feature>
<proteinExistence type="predicted"/>
<reference evidence="3" key="2">
    <citation type="submission" date="2020-11" db="EMBL/GenBank/DDBJ databases">
        <authorList>
            <person name="McCartney M.A."/>
            <person name="Auch B."/>
            <person name="Kono T."/>
            <person name="Mallez S."/>
            <person name="Becker A."/>
            <person name="Gohl D.M."/>
            <person name="Silverstein K.A.T."/>
            <person name="Koren S."/>
            <person name="Bechman K.B."/>
            <person name="Herman A."/>
            <person name="Abrahante J.E."/>
            <person name="Garbe J."/>
        </authorList>
    </citation>
    <scope>NUCLEOTIDE SEQUENCE</scope>
    <source>
        <strain evidence="3">Duluth1</strain>
        <tissue evidence="3">Whole animal</tissue>
    </source>
</reference>
<evidence type="ECO:0000256" key="2">
    <source>
        <dbReference type="SAM" id="MobiDB-lite"/>
    </source>
</evidence>
<feature type="region of interest" description="Disordered" evidence="2">
    <location>
        <begin position="191"/>
        <end position="213"/>
    </location>
</feature>
<organism evidence="3 4">
    <name type="scientific">Dreissena polymorpha</name>
    <name type="common">Zebra mussel</name>
    <name type="synonym">Mytilus polymorpha</name>
    <dbReference type="NCBI Taxonomy" id="45954"/>
    <lineage>
        <taxon>Eukaryota</taxon>
        <taxon>Metazoa</taxon>
        <taxon>Spiralia</taxon>
        <taxon>Lophotrochozoa</taxon>
        <taxon>Mollusca</taxon>
        <taxon>Bivalvia</taxon>
        <taxon>Autobranchia</taxon>
        <taxon>Heteroconchia</taxon>
        <taxon>Euheterodonta</taxon>
        <taxon>Imparidentia</taxon>
        <taxon>Neoheterodontei</taxon>
        <taxon>Myida</taxon>
        <taxon>Dreissenoidea</taxon>
        <taxon>Dreissenidae</taxon>
        <taxon>Dreissena</taxon>
    </lineage>
</organism>
<gene>
    <name evidence="3" type="ORF">DPMN_061262</name>
</gene>
<comment type="caution">
    <text evidence="3">The sequence shown here is derived from an EMBL/GenBank/DDBJ whole genome shotgun (WGS) entry which is preliminary data.</text>
</comment>
<feature type="compositionally biased region" description="Basic and acidic residues" evidence="2">
    <location>
        <begin position="152"/>
        <end position="161"/>
    </location>
</feature>
<evidence type="ECO:0000313" key="3">
    <source>
        <dbReference type="EMBL" id="KAH3718458.1"/>
    </source>
</evidence>
<keyword evidence="4" id="KW-1185">Reference proteome</keyword>
<sequence length="299" mass="34316">MKWKSIQQQKELTKRIQEIRDGKTMLLNQVEESKTTLISKVYTMTEKMVANITKEGEELESKYKNLLKQIDDETKRIGEKASKENSSVRIADLYKDIEQLEIALKTTFVARGNLSVDFEMTEKLKDIHTSELGEYVLEEGLYDTIGKYVNKGSEKDDQERKEKKKPNITNANEPTGPVIIKDTKKNILQSDVNPKSTIDANKESDKMDEKPDIQSAEHKLKNVLGRNEDDEKQTINKTELYQGSEVFDYDFANSPKDKRKGKTVPQFRKIKLKKNTYNIGDVHLDDSTSSNEVSKCCCC</sequence>
<keyword evidence="1" id="KW-0175">Coiled coil</keyword>
<dbReference type="EMBL" id="JAIWYP010000013">
    <property type="protein sequence ID" value="KAH3718458.1"/>
    <property type="molecule type" value="Genomic_DNA"/>
</dbReference>
<feature type="compositionally biased region" description="Basic and acidic residues" evidence="2">
    <location>
        <begin position="200"/>
        <end position="213"/>
    </location>
</feature>
<protein>
    <submittedName>
        <fullName evidence="3">Uncharacterized protein</fullName>
    </submittedName>
</protein>
<dbReference type="Proteomes" id="UP000828390">
    <property type="component" value="Unassembled WGS sequence"/>
</dbReference>
<accession>A0A9D4HIA7</accession>
<feature type="coiled-coil region" evidence="1">
    <location>
        <begin position="49"/>
        <end position="76"/>
    </location>
</feature>
<name>A0A9D4HIA7_DREPO</name>
<reference evidence="3" key="1">
    <citation type="journal article" date="2019" name="bioRxiv">
        <title>The Genome of the Zebra Mussel, Dreissena polymorpha: A Resource for Invasive Species Research.</title>
        <authorList>
            <person name="McCartney M.A."/>
            <person name="Auch B."/>
            <person name="Kono T."/>
            <person name="Mallez S."/>
            <person name="Zhang Y."/>
            <person name="Obille A."/>
            <person name="Becker A."/>
            <person name="Abrahante J.E."/>
            <person name="Garbe J."/>
            <person name="Badalamenti J.P."/>
            <person name="Herman A."/>
            <person name="Mangelson H."/>
            <person name="Liachko I."/>
            <person name="Sullivan S."/>
            <person name="Sone E.D."/>
            <person name="Koren S."/>
            <person name="Silverstein K.A.T."/>
            <person name="Beckman K.B."/>
            <person name="Gohl D.M."/>
        </authorList>
    </citation>
    <scope>NUCLEOTIDE SEQUENCE</scope>
    <source>
        <strain evidence="3">Duluth1</strain>
        <tissue evidence="3">Whole animal</tissue>
    </source>
</reference>
<dbReference type="AlphaFoldDB" id="A0A9D4HIA7"/>
<evidence type="ECO:0000313" key="4">
    <source>
        <dbReference type="Proteomes" id="UP000828390"/>
    </source>
</evidence>